<dbReference type="Proteomes" id="UP001605990">
    <property type="component" value="Unassembled WGS sequence"/>
</dbReference>
<protein>
    <submittedName>
        <fullName evidence="2">ATPase</fullName>
    </submittedName>
</protein>
<feature type="region of interest" description="Disordered" evidence="1">
    <location>
        <begin position="1"/>
        <end position="105"/>
    </location>
</feature>
<organism evidence="2 3">
    <name type="scientific">Streptomyces rochei</name>
    <name type="common">Streptomyces parvullus</name>
    <dbReference type="NCBI Taxonomy" id="1928"/>
    <lineage>
        <taxon>Bacteria</taxon>
        <taxon>Bacillati</taxon>
        <taxon>Actinomycetota</taxon>
        <taxon>Actinomycetes</taxon>
        <taxon>Kitasatosporales</taxon>
        <taxon>Streptomycetaceae</taxon>
        <taxon>Streptomyces</taxon>
        <taxon>Streptomyces rochei group</taxon>
    </lineage>
</organism>
<reference evidence="2 3" key="1">
    <citation type="submission" date="2024-10" db="EMBL/GenBank/DDBJ databases">
        <title>Draft genome assembly of a novel steroid transforming actinomycete isolated from African clawed frog Xenopus laevis.</title>
        <authorList>
            <person name="Bragin E."/>
            <person name="Kollerov V."/>
            <person name="Donova M.V."/>
        </authorList>
    </citation>
    <scope>NUCLEOTIDE SEQUENCE [LARGE SCALE GENOMIC DNA]</scope>
    <source>
        <strain evidence="2 3">MTOC-St3</strain>
    </source>
</reference>
<feature type="compositionally biased region" description="Basic and acidic residues" evidence="1">
    <location>
        <begin position="1"/>
        <end position="12"/>
    </location>
</feature>
<keyword evidence="3" id="KW-1185">Reference proteome</keyword>
<feature type="non-terminal residue" evidence="2">
    <location>
        <position position="105"/>
    </location>
</feature>
<accession>A0ABW7DY23</accession>
<dbReference type="EMBL" id="JBIENY010000144">
    <property type="protein sequence ID" value="MFG6295555.1"/>
    <property type="molecule type" value="Genomic_DNA"/>
</dbReference>
<comment type="caution">
    <text evidence="2">The sequence shown here is derived from an EMBL/GenBank/DDBJ whole genome shotgun (WGS) entry which is preliminary data.</text>
</comment>
<proteinExistence type="predicted"/>
<evidence type="ECO:0000256" key="1">
    <source>
        <dbReference type="SAM" id="MobiDB-lite"/>
    </source>
</evidence>
<sequence>MVRPADERHERPSPSAARPADDGPFLLPNRPTDDRPSPLTGRPTDPGPSPTEGLPAEHGGAYPTARSDDLPRRVRQASLAPQLRDARPADPEPPSAPPGRDERTP</sequence>
<gene>
    <name evidence="2" type="ORF">ACGU38_09315</name>
</gene>
<evidence type="ECO:0000313" key="2">
    <source>
        <dbReference type="EMBL" id="MFG6295555.1"/>
    </source>
</evidence>
<evidence type="ECO:0000313" key="3">
    <source>
        <dbReference type="Proteomes" id="UP001605990"/>
    </source>
</evidence>
<name>A0ABW7DY23_STRRO</name>